<evidence type="ECO:0000259" key="3">
    <source>
        <dbReference type="PROSITE" id="PS50043"/>
    </source>
</evidence>
<dbReference type="Proteomes" id="UP000221168">
    <property type="component" value="Unassembled WGS sequence"/>
</dbReference>
<dbReference type="InterPro" id="IPR000792">
    <property type="entry name" value="Tscrpt_reg_LuxR_C"/>
</dbReference>
<dbReference type="CDD" id="cd17535">
    <property type="entry name" value="REC_NarL-like"/>
    <property type="match status" value="1"/>
</dbReference>
<dbReference type="SMART" id="SM00448">
    <property type="entry name" value="REC"/>
    <property type="match status" value="1"/>
</dbReference>
<dbReference type="InterPro" id="IPR011006">
    <property type="entry name" value="CheY-like_superfamily"/>
</dbReference>
<dbReference type="Pfam" id="PF00072">
    <property type="entry name" value="Response_reg"/>
    <property type="match status" value="1"/>
</dbReference>
<dbReference type="OrthoDB" id="9814495at2"/>
<dbReference type="SMART" id="SM00421">
    <property type="entry name" value="HTH_LUXR"/>
    <property type="match status" value="1"/>
</dbReference>
<evidence type="ECO:0000256" key="2">
    <source>
        <dbReference type="PROSITE-ProRule" id="PRU00169"/>
    </source>
</evidence>
<dbReference type="PROSITE" id="PS00622">
    <property type="entry name" value="HTH_LUXR_1"/>
    <property type="match status" value="1"/>
</dbReference>
<dbReference type="AlphaFoldDB" id="A0A2G1QIX6"/>
<proteinExistence type="predicted"/>
<dbReference type="PROSITE" id="PS50110">
    <property type="entry name" value="RESPONSE_REGULATORY"/>
    <property type="match status" value="1"/>
</dbReference>
<dbReference type="InterPro" id="IPR051015">
    <property type="entry name" value="EvgA-like"/>
</dbReference>
<reference evidence="5 6" key="1">
    <citation type="submission" date="2017-10" db="EMBL/GenBank/DDBJ databases">
        <title>Sedimentibacterium mangrovi gen. nov., sp. nov., a novel member of family Phyllobacteriacea isolated from mangrove sediment.</title>
        <authorList>
            <person name="Liao H."/>
            <person name="Tian Y."/>
        </authorList>
    </citation>
    <scope>NUCLEOTIDE SEQUENCE [LARGE SCALE GENOMIC DNA]</scope>
    <source>
        <strain evidence="5 6">X9-2-2</strain>
    </source>
</reference>
<dbReference type="SUPFAM" id="SSF52172">
    <property type="entry name" value="CheY-like"/>
    <property type="match status" value="1"/>
</dbReference>
<keyword evidence="6" id="KW-1185">Reference proteome</keyword>
<dbReference type="PANTHER" id="PTHR45566:SF1">
    <property type="entry name" value="HTH-TYPE TRANSCRIPTIONAL REGULATOR YHJB-RELATED"/>
    <property type="match status" value="1"/>
</dbReference>
<dbReference type="GO" id="GO:0000160">
    <property type="term" value="P:phosphorelay signal transduction system"/>
    <property type="evidence" value="ECO:0007669"/>
    <property type="project" value="InterPro"/>
</dbReference>
<feature type="modified residue" description="4-aspartylphosphate" evidence="2">
    <location>
        <position position="71"/>
    </location>
</feature>
<dbReference type="Pfam" id="PF00196">
    <property type="entry name" value="GerE"/>
    <property type="match status" value="1"/>
</dbReference>
<dbReference type="InterPro" id="IPR058245">
    <property type="entry name" value="NreC/VraR/RcsB-like_REC"/>
</dbReference>
<evidence type="ECO:0000259" key="4">
    <source>
        <dbReference type="PROSITE" id="PS50110"/>
    </source>
</evidence>
<organism evidence="5 6">
    <name type="scientific">Zhengella mangrovi</name>
    <dbReference type="NCBI Taxonomy" id="1982044"/>
    <lineage>
        <taxon>Bacteria</taxon>
        <taxon>Pseudomonadati</taxon>
        <taxon>Pseudomonadota</taxon>
        <taxon>Alphaproteobacteria</taxon>
        <taxon>Hyphomicrobiales</taxon>
        <taxon>Notoacmeibacteraceae</taxon>
        <taxon>Zhengella</taxon>
    </lineage>
</organism>
<protein>
    <submittedName>
        <fullName evidence="5">DNA-binding response regulator</fullName>
    </submittedName>
</protein>
<evidence type="ECO:0000313" key="6">
    <source>
        <dbReference type="Proteomes" id="UP000221168"/>
    </source>
</evidence>
<sequence length="232" mass="24513">MHPERARCEGEGDLTAGTKVLVADDHPLFRGALKQAIMGAIADIEIVEAGDFDMAKTLAGSHDDLDLILLDLSMPGASGLSALVGMRGLQAAVPVIVVSATDDPETIRRSLELGASGFISKSASMDEIRGAVEAVLEGEIVTPANIDLGEEHDPEISDLIARIQTLTPQQTRVLSMLAEGLLNKQIAYELNVSEATIKAHVSAVLQKLGVDSRTQAVIRLSRIGTEPLSMGN</sequence>
<feature type="domain" description="HTH luxR-type" evidence="3">
    <location>
        <begin position="159"/>
        <end position="224"/>
    </location>
</feature>
<keyword evidence="1 2" id="KW-0597">Phosphoprotein</keyword>
<dbReference type="PRINTS" id="PR00038">
    <property type="entry name" value="HTHLUXR"/>
</dbReference>
<feature type="domain" description="Response regulatory" evidence="4">
    <location>
        <begin position="19"/>
        <end position="136"/>
    </location>
</feature>
<dbReference type="EMBL" id="PDVP01000015">
    <property type="protein sequence ID" value="PHP65462.1"/>
    <property type="molecule type" value="Genomic_DNA"/>
</dbReference>
<comment type="caution">
    <text evidence="5">The sequence shown here is derived from an EMBL/GenBank/DDBJ whole genome shotgun (WGS) entry which is preliminary data.</text>
</comment>
<dbReference type="CDD" id="cd06170">
    <property type="entry name" value="LuxR_C_like"/>
    <property type="match status" value="1"/>
</dbReference>
<dbReference type="Gene3D" id="3.40.50.2300">
    <property type="match status" value="1"/>
</dbReference>
<dbReference type="InterPro" id="IPR001789">
    <property type="entry name" value="Sig_transdc_resp-reg_receiver"/>
</dbReference>
<name>A0A2G1QIX6_9HYPH</name>
<dbReference type="GO" id="GO:0003677">
    <property type="term" value="F:DNA binding"/>
    <property type="evidence" value="ECO:0007669"/>
    <property type="project" value="UniProtKB-KW"/>
</dbReference>
<accession>A0A2G1QIX6</accession>
<keyword evidence="5" id="KW-0238">DNA-binding</keyword>
<evidence type="ECO:0000313" key="5">
    <source>
        <dbReference type="EMBL" id="PHP65462.1"/>
    </source>
</evidence>
<evidence type="ECO:0000256" key="1">
    <source>
        <dbReference type="ARBA" id="ARBA00022553"/>
    </source>
</evidence>
<gene>
    <name evidence="5" type="ORF">CSC94_19085</name>
</gene>
<dbReference type="PANTHER" id="PTHR45566">
    <property type="entry name" value="HTH-TYPE TRANSCRIPTIONAL REGULATOR YHJB-RELATED"/>
    <property type="match status" value="1"/>
</dbReference>
<dbReference type="PROSITE" id="PS50043">
    <property type="entry name" value="HTH_LUXR_2"/>
    <property type="match status" value="1"/>
</dbReference>
<dbReference type="GO" id="GO:0006355">
    <property type="term" value="P:regulation of DNA-templated transcription"/>
    <property type="evidence" value="ECO:0007669"/>
    <property type="project" value="InterPro"/>
</dbReference>